<evidence type="ECO:0000259" key="5">
    <source>
        <dbReference type="PROSITE" id="PS50109"/>
    </source>
</evidence>
<dbReference type="NCBIfam" id="TIGR00229">
    <property type="entry name" value="sensory_box"/>
    <property type="match status" value="2"/>
</dbReference>
<dbReference type="InterPro" id="IPR003661">
    <property type="entry name" value="HisK_dim/P_dom"/>
</dbReference>
<dbReference type="PRINTS" id="PR00344">
    <property type="entry name" value="BCTRLSENSOR"/>
</dbReference>
<dbReference type="InterPro" id="IPR000014">
    <property type="entry name" value="PAS"/>
</dbReference>
<dbReference type="Gene3D" id="3.30.450.20">
    <property type="entry name" value="PAS domain"/>
    <property type="match status" value="2"/>
</dbReference>
<dbReference type="RefSeq" id="WP_272134925.1">
    <property type="nucleotide sequence ID" value="NZ_JAQNDM010000002.1"/>
</dbReference>
<dbReference type="SMART" id="SM00387">
    <property type="entry name" value="HATPase_c"/>
    <property type="match status" value="1"/>
</dbReference>
<gene>
    <name evidence="8" type="ORF">POL68_04350</name>
</gene>
<dbReference type="InterPro" id="IPR035965">
    <property type="entry name" value="PAS-like_dom_sf"/>
</dbReference>
<dbReference type="PANTHER" id="PTHR43065">
    <property type="entry name" value="SENSOR HISTIDINE KINASE"/>
    <property type="match status" value="1"/>
</dbReference>
<dbReference type="PANTHER" id="PTHR43065:SF50">
    <property type="entry name" value="HISTIDINE KINASE"/>
    <property type="match status" value="1"/>
</dbReference>
<comment type="caution">
    <text evidence="8">The sequence shown here is derived from an EMBL/GenBank/DDBJ whole genome shotgun (WGS) entry which is preliminary data.</text>
</comment>
<dbReference type="InterPro" id="IPR003018">
    <property type="entry name" value="GAF"/>
</dbReference>
<accession>A0ABT5D2A9</accession>
<evidence type="ECO:0000256" key="4">
    <source>
        <dbReference type="SAM" id="Coils"/>
    </source>
</evidence>
<proteinExistence type="predicted"/>
<dbReference type="SUPFAM" id="SSF55785">
    <property type="entry name" value="PYP-like sensor domain (PAS domain)"/>
    <property type="match status" value="2"/>
</dbReference>
<dbReference type="Pfam" id="PF08448">
    <property type="entry name" value="PAS_4"/>
    <property type="match status" value="2"/>
</dbReference>
<dbReference type="PROSITE" id="PS50113">
    <property type="entry name" value="PAC"/>
    <property type="match status" value="1"/>
</dbReference>
<dbReference type="SUPFAM" id="SSF55781">
    <property type="entry name" value="GAF domain-like"/>
    <property type="match status" value="1"/>
</dbReference>
<evidence type="ECO:0000313" key="9">
    <source>
        <dbReference type="Proteomes" id="UP001221838"/>
    </source>
</evidence>
<dbReference type="Pfam" id="PF02518">
    <property type="entry name" value="HATPase_c"/>
    <property type="match status" value="1"/>
</dbReference>
<organism evidence="8 9">
    <name type="scientific">Stigmatella ashevillensis</name>
    <dbReference type="NCBI Taxonomy" id="2995309"/>
    <lineage>
        <taxon>Bacteria</taxon>
        <taxon>Pseudomonadati</taxon>
        <taxon>Myxococcota</taxon>
        <taxon>Myxococcia</taxon>
        <taxon>Myxococcales</taxon>
        <taxon>Cystobacterineae</taxon>
        <taxon>Archangiaceae</taxon>
        <taxon>Stigmatella</taxon>
    </lineage>
</organism>
<dbReference type="SUPFAM" id="SSF47384">
    <property type="entry name" value="Homodimeric domain of signal transducing histidine kinase"/>
    <property type="match status" value="1"/>
</dbReference>
<name>A0ABT5D2A9_9BACT</name>
<evidence type="ECO:0000313" key="8">
    <source>
        <dbReference type="EMBL" id="MDC0707691.1"/>
    </source>
</evidence>
<dbReference type="InterPro" id="IPR003594">
    <property type="entry name" value="HATPase_dom"/>
</dbReference>
<dbReference type="Gene3D" id="3.30.565.10">
    <property type="entry name" value="Histidine kinase-like ATPase, C-terminal domain"/>
    <property type="match status" value="1"/>
</dbReference>
<feature type="domain" description="Histidine kinase" evidence="5">
    <location>
        <begin position="454"/>
        <end position="684"/>
    </location>
</feature>
<keyword evidence="4" id="KW-0175">Coiled coil</keyword>
<evidence type="ECO:0000256" key="3">
    <source>
        <dbReference type="ARBA" id="ARBA00022553"/>
    </source>
</evidence>
<dbReference type="PROSITE" id="PS50112">
    <property type="entry name" value="PAS"/>
    <property type="match status" value="1"/>
</dbReference>
<evidence type="ECO:0000256" key="2">
    <source>
        <dbReference type="ARBA" id="ARBA00012438"/>
    </source>
</evidence>
<protein>
    <recommendedName>
        <fullName evidence="2">histidine kinase</fullName>
        <ecNumber evidence="2">2.7.13.3</ecNumber>
    </recommendedName>
</protein>
<dbReference type="Gene3D" id="3.30.450.40">
    <property type="match status" value="1"/>
</dbReference>
<dbReference type="CDD" id="cd00082">
    <property type="entry name" value="HisKA"/>
    <property type="match status" value="1"/>
</dbReference>
<dbReference type="InterPro" id="IPR004358">
    <property type="entry name" value="Sig_transdc_His_kin-like_C"/>
</dbReference>
<feature type="domain" description="PAC" evidence="7">
    <location>
        <begin position="247"/>
        <end position="299"/>
    </location>
</feature>
<evidence type="ECO:0000259" key="6">
    <source>
        <dbReference type="PROSITE" id="PS50112"/>
    </source>
</evidence>
<dbReference type="InterPro" id="IPR036890">
    <property type="entry name" value="HATPase_C_sf"/>
</dbReference>
<dbReference type="SUPFAM" id="SSF55874">
    <property type="entry name" value="ATPase domain of HSP90 chaperone/DNA topoisomerase II/histidine kinase"/>
    <property type="match status" value="1"/>
</dbReference>
<evidence type="ECO:0000259" key="7">
    <source>
        <dbReference type="PROSITE" id="PS50113"/>
    </source>
</evidence>
<keyword evidence="3" id="KW-0597">Phosphoprotein</keyword>
<dbReference type="Gene3D" id="1.10.287.130">
    <property type="match status" value="1"/>
</dbReference>
<dbReference type="EC" id="2.7.13.3" evidence="2"/>
<evidence type="ECO:0000256" key="1">
    <source>
        <dbReference type="ARBA" id="ARBA00000085"/>
    </source>
</evidence>
<dbReference type="EMBL" id="JAQNDM010000002">
    <property type="protein sequence ID" value="MDC0707691.1"/>
    <property type="molecule type" value="Genomic_DNA"/>
</dbReference>
<dbReference type="InterPro" id="IPR000700">
    <property type="entry name" value="PAS-assoc_C"/>
</dbReference>
<reference evidence="8 9" key="1">
    <citation type="submission" date="2022-11" db="EMBL/GenBank/DDBJ databases">
        <title>Minimal conservation of predation-associated metabolite biosynthetic gene clusters underscores biosynthetic potential of Myxococcota including descriptions for ten novel species: Archangium lansinium sp. nov., Myxococcus landrumus sp. nov., Nannocystis bai.</title>
        <authorList>
            <person name="Ahearne A."/>
            <person name="Stevens C."/>
            <person name="Dowd S."/>
        </authorList>
    </citation>
    <scope>NUCLEOTIDE SEQUENCE [LARGE SCALE GENOMIC DNA]</scope>
    <source>
        <strain evidence="8 9">NCWAL01</strain>
    </source>
</reference>
<dbReference type="SMART" id="SM00388">
    <property type="entry name" value="HisKA"/>
    <property type="match status" value="1"/>
</dbReference>
<dbReference type="Proteomes" id="UP001221838">
    <property type="component" value="Unassembled WGS sequence"/>
</dbReference>
<sequence length="684" mass="76483">MRLAAESCELPIAFIRVADLERPWLKASTGLETLADPIRFGAFSPPHAPGETCLIEDAREDARTQGHPLVQAEPPLRFYLALPLRNEEGEQVGALCLMDHVPRRMSAPQSKLLEHLRRQAETQLRLRAQLLEAQEQATQMEEAHARLYALNENLQIEVRQRQHIQRELLSQRELLTQVLAHIPFAVFWKDRDGNFLGCNDAFAQQVDVSSPRDVIGRTDLELGLLPSMVEAYRRDDLVVMDSGMTRFGIEEPFRRPHGEDRWLLTSKVPLRDPDGQVRSVLGIFADITDRRRQEAVLQQALWQVKQYAALLETQVCAASERIRRLMEASRDAVFVLDERGRVLELNPVAERLLGRTAAELLGVSFDTLAPEPERLVLHHALAELLSRGTMRLEDQGLCSAQGERISVQLIGSLQEAGEARRQLVVAQDLTEKRRMEQQNIQNDRLAAMGVLTAGIAHEINNPISYMLANLDLLRQWEDELEQQLPALPGLPSELLERLPEARSVIADCIEGSLRIGDIVRGMRLLSHTGQGDVLIPVDIHRSLDAVLHIAQGELKHTARLKQDYARNLPMVLGSEGRLGQVFLNLIINAVHAMRPGSPAEHVLHIRSRLDEGQVRIDISDTGHGIPPEVLPRIFDPFFTTKPAGIGTGLGLSISHAIIQKMGGSMRVESRVGHGTTFSLLMPVT</sequence>
<dbReference type="InterPro" id="IPR029016">
    <property type="entry name" value="GAF-like_dom_sf"/>
</dbReference>
<feature type="domain" description="PAS" evidence="6">
    <location>
        <begin position="318"/>
        <end position="388"/>
    </location>
</feature>
<dbReference type="PROSITE" id="PS50109">
    <property type="entry name" value="HIS_KIN"/>
    <property type="match status" value="1"/>
</dbReference>
<dbReference type="InterPro" id="IPR005467">
    <property type="entry name" value="His_kinase_dom"/>
</dbReference>
<dbReference type="Pfam" id="PF01590">
    <property type="entry name" value="GAF"/>
    <property type="match status" value="1"/>
</dbReference>
<comment type="catalytic activity">
    <reaction evidence="1">
        <text>ATP + protein L-histidine = ADP + protein N-phospho-L-histidine.</text>
        <dbReference type="EC" id="2.7.13.3"/>
    </reaction>
</comment>
<dbReference type="SMART" id="SM00091">
    <property type="entry name" value="PAS"/>
    <property type="match status" value="2"/>
</dbReference>
<dbReference type="CDD" id="cd00130">
    <property type="entry name" value="PAS"/>
    <property type="match status" value="2"/>
</dbReference>
<dbReference type="InterPro" id="IPR013656">
    <property type="entry name" value="PAS_4"/>
</dbReference>
<keyword evidence="9" id="KW-1185">Reference proteome</keyword>
<feature type="coiled-coil region" evidence="4">
    <location>
        <begin position="113"/>
        <end position="157"/>
    </location>
</feature>
<dbReference type="InterPro" id="IPR036097">
    <property type="entry name" value="HisK_dim/P_sf"/>
</dbReference>